<organism evidence="3 4">
    <name type="scientific">Bizionia argentinensis JUB59</name>
    <dbReference type="NCBI Taxonomy" id="1046627"/>
    <lineage>
        <taxon>Bacteria</taxon>
        <taxon>Pseudomonadati</taxon>
        <taxon>Bacteroidota</taxon>
        <taxon>Flavobacteriia</taxon>
        <taxon>Flavobacteriales</taxon>
        <taxon>Flavobacteriaceae</taxon>
        <taxon>Bizionia</taxon>
    </lineage>
</organism>
<dbReference type="InterPro" id="IPR000782">
    <property type="entry name" value="FAS1_domain"/>
</dbReference>
<keyword evidence="1" id="KW-0732">Signal</keyword>
<reference evidence="3 4" key="1">
    <citation type="journal article" date="2008" name="Int. J. Syst. Evol. Microbiol.">
        <title>Bizionia argentinensis sp. nov., isolated from surface marine water in Antarctica.</title>
        <authorList>
            <person name="Bercovich A."/>
            <person name="Vazquez S.C."/>
            <person name="Yankilevich P."/>
            <person name="Coria S.H."/>
            <person name="Foti M."/>
            <person name="Hernandez E."/>
            <person name="Vidal A."/>
            <person name="Ruberto L."/>
            <person name="Melo C."/>
            <person name="Marenssi S."/>
            <person name="Criscuolo M."/>
            <person name="Memoli M."/>
            <person name="Arguelles M."/>
            <person name="Mac Cormack W.P."/>
        </authorList>
    </citation>
    <scope>NUCLEOTIDE SEQUENCE [LARGE SCALE GENOMIC DNA]</scope>
    <source>
        <strain evidence="3 4">JUB59</strain>
    </source>
</reference>
<evidence type="ECO:0000256" key="1">
    <source>
        <dbReference type="SAM" id="SignalP"/>
    </source>
</evidence>
<proteinExistence type="predicted"/>
<feature type="domain" description="FAS1" evidence="2">
    <location>
        <begin position="26"/>
        <end position="170"/>
    </location>
</feature>
<accession>G2E907</accession>
<dbReference type="OrthoDB" id="9800666at2"/>
<dbReference type="Pfam" id="PF02469">
    <property type="entry name" value="Fasciclin"/>
    <property type="match status" value="1"/>
</dbReference>
<dbReference type="PANTHER" id="PTHR10900:SF77">
    <property type="entry name" value="FI19380P1"/>
    <property type="match status" value="1"/>
</dbReference>
<sequence length="173" mass="18492">MKKKNLIKSGLVSLMMLLAVNVKAQDKNIVEAAMAPDDFTTLVAAVKAADLVDVLSSEGPFTVFAPTNAAFSKLPEGTVEGLLKPESKDMLQTVLKYHVVSGSVMASDVVAMIKKGNGKATIETIIGNKLMAQMKDGAVYLVDENNNWSKIEATDMKTSNGVIHVIDTVLLPK</sequence>
<feature type="signal peptide" evidence="1">
    <location>
        <begin position="1"/>
        <end position="24"/>
    </location>
</feature>
<dbReference type="FunFam" id="2.30.180.10:FF:000032">
    <property type="entry name" value="Fasciclin domain-containing protein, putative"/>
    <property type="match status" value="1"/>
</dbReference>
<dbReference type="EMBL" id="AFXZ01000002">
    <property type="protein sequence ID" value="EGV44799.1"/>
    <property type="molecule type" value="Genomic_DNA"/>
</dbReference>
<dbReference type="Gene3D" id="2.30.180.10">
    <property type="entry name" value="FAS1 domain"/>
    <property type="match status" value="1"/>
</dbReference>
<dbReference type="RefSeq" id="WP_008634265.1">
    <property type="nucleotide sequence ID" value="NZ_AFXZ01000002.1"/>
</dbReference>
<dbReference type="InterPro" id="IPR050904">
    <property type="entry name" value="Adhesion/Biosynth-related"/>
</dbReference>
<keyword evidence="4" id="KW-1185">Reference proteome</keyword>
<dbReference type="Proteomes" id="UP000003730">
    <property type="component" value="Unassembled WGS sequence"/>
</dbReference>
<dbReference type="InterPro" id="IPR036378">
    <property type="entry name" value="FAS1_dom_sf"/>
</dbReference>
<feature type="chain" id="PRO_5003429381" evidence="1">
    <location>
        <begin position="25"/>
        <end position="173"/>
    </location>
</feature>
<dbReference type="PANTHER" id="PTHR10900">
    <property type="entry name" value="PERIOSTIN-RELATED"/>
    <property type="match status" value="1"/>
</dbReference>
<dbReference type="AlphaFoldDB" id="G2E907"/>
<dbReference type="SMART" id="SM00554">
    <property type="entry name" value="FAS1"/>
    <property type="match status" value="1"/>
</dbReference>
<name>G2E907_9FLAO</name>
<protein>
    <submittedName>
        <fullName evidence="3">Fasciclin domain-containing protein</fullName>
    </submittedName>
</protein>
<dbReference type="eggNOG" id="COG2335">
    <property type="taxonomic scope" value="Bacteria"/>
</dbReference>
<gene>
    <name evidence="3" type="ORF">BZARG_15</name>
</gene>
<dbReference type="PROSITE" id="PS50213">
    <property type="entry name" value="FAS1"/>
    <property type="match status" value="1"/>
</dbReference>
<evidence type="ECO:0000259" key="2">
    <source>
        <dbReference type="PROSITE" id="PS50213"/>
    </source>
</evidence>
<comment type="caution">
    <text evidence="3">The sequence shown here is derived from an EMBL/GenBank/DDBJ whole genome shotgun (WGS) entry which is preliminary data.</text>
</comment>
<dbReference type="SUPFAM" id="SSF82153">
    <property type="entry name" value="FAS1 domain"/>
    <property type="match status" value="1"/>
</dbReference>
<dbReference type="STRING" id="1046627.BZARG_15"/>
<dbReference type="GO" id="GO:0005615">
    <property type="term" value="C:extracellular space"/>
    <property type="evidence" value="ECO:0007669"/>
    <property type="project" value="TreeGrafter"/>
</dbReference>
<evidence type="ECO:0000313" key="4">
    <source>
        <dbReference type="Proteomes" id="UP000003730"/>
    </source>
</evidence>
<evidence type="ECO:0000313" key="3">
    <source>
        <dbReference type="EMBL" id="EGV44799.1"/>
    </source>
</evidence>